<feature type="compositionally biased region" description="Polar residues" evidence="1">
    <location>
        <begin position="540"/>
        <end position="560"/>
    </location>
</feature>
<feature type="region of interest" description="Disordered" evidence="1">
    <location>
        <begin position="510"/>
        <end position="560"/>
    </location>
</feature>
<keyword evidence="3" id="KW-1185">Reference proteome</keyword>
<dbReference type="EMBL" id="LT853700">
    <property type="protein sequence ID" value="SMQ54163.1"/>
    <property type="molecule type" value="Genomic_DNA"/>
</dbReference>
<dbReference type="AlphaFoldDB" id="A0A1X7S3B4"/>
<organism evidence="2 3">
    <name type="scientific">Zymoseptoria tritici (strain ST99CH_3D7)</name>
    <dbReference type="NCBI Taxonomy" id="1276538"/>
    <lineage>
        <taxon>Eukaryota</taxon>
        <taxon>Fungi</taxon>
        <taxon>Dikarya</taxon>
        <taxon>Ascomycota</taxon>
        <taxon>Pezizomycotina</taxon>
        <taxon>Dothideomycetes</taxon>
        <taxon>Dothideomycetidae</taxon>
        <taxon>Mycosphaerellales</taxon>
        <taxon>Mycosphaerellaceae</taxon>
        <taxon>Zymoseptoria</taxon>
    </lineage>
</organism>
<feature type="compositionally biased region" description="Low complexity" evidence="1">
    <location>
        <begin position="153"/>
        <end position="162"/>
    </location>
</feature>
<feature type="compositionally biased region" description="Polar residues" evidence="1">
    <location>
        <begin position="443"/>
        <end position="470"/>
    </location>
</feature>
<reference evidence="2 3" key="1">
    <citation type="submission" date="2016-06" db="EMBL/GenBank/DDBJ databases">
        <authorList>
            <person name="Kjaerup R.B."/>
            <person name="Dalgaard T.S."/>
            <person name="Juul-Madsen H.R."/>
        </authorList>
    </citation>
    <scope>NUCLEOTIDE SEQUENCE [LARGE SCALE GENOMIC DNA]</scope>
</reference>
<feature type="region of interest" description="Disordered" evidence="1">
    <location>
        <begin position="141"/>
        <end position="176"/>
    </location>
</feature>
<accession>A0A1X7S3B4</accession>
<sequence>MSFFHDAFSSYEDGLLGFSDDDLFGGDVDFGHVNNYPDVQTSNAPGETAAANSNDTNLFNEFINSDAVDLSTTNTASAALEPAANDNAGPSGLEQPTAADAAEIDCASSVAPSPRETTPVASAAAALPPFLQSPADKYVDLTEDSPPVVDLTSDSLPPSANSLPPPSAPPSADHAPFFQHVAPEVPRRAESVEASAGSSSAEPLQFASAAEAAAVVFARRALDLPASLDDHVEVEKNAASNVRRIIAAFEADYRASPPNVAIGATEAARWIEVQERYVDKVAKLQAKQPYMVEAAAWIVLQSLIEMHKLGRKRTVEKWERNTKCSARLNAIIDAIADYTIIRFDVIRLVSIDDFVASPSAAISRKSANWRGNTMKVKKDEANLEEAAGSNVKYQPVFGGGKKRKNGSTPSDGSSTSPISIPSENEPEKPSKKKRKTATPKQSQANSMPTYATPTSGYASNNDQLQATPATMPTYDPYTGEFTSAPDLQQATPTSAYPSLNAGYATTEYQPAMPSYNTPNNNYTPTSQYQPSMATPMSEYTPLQSNYTPASQHAQSNYAASTPQQAYHNYATPAEQQTYNDYSASTPQQAYHNYATPAQQQAYNNHAASTPQQAYNNHGAPAQQQTYNGYMPAAQQAQNNFASAIQQAPSTSTPMQAYDPASDGFDWASLDMKTIMQNFGNGT</sequence>
<dbReference type="Proteomes" id="UP000215127">
    <property type="component" value="Chromosome 9"/>
</dbReference>
<feature type="region of interest" description="Disordered" evidence="1">
    <location>
        <begin position="393"/>
        <end position="498"/>
    </location>
</feature>
<feature type="region of interest" description="Disordered" evidence="1">
    <location>
        <begin position="82"/>
        <end position="101"/>
    </location>
</feature>
<protein>
    <submittedName>
        <fullName evidence="2">Uncharacterized protein</fullName>
    </submittedName>
</protein>
<evidence type="ECO:0000313" key="2">
    <source>
        <dbReference type="EMBL" id="SMQ54163.1"/>
    </source>
</evidence>
<proteinExistence type="predicted"/>
<evidence type="ECO:0000313" key="3">
    <source>
        <dbReference type="Proteomes" id="UP000215127"/>
    </source>
</evidence>
<feature type="compositionally biased region" description="Low complexity" evidence="1">
    <location>
        <begin position="407"/>
        <end position="423"/>
    </location>
</feature>
<gene>
    <name evidence="2" type="ORF">ZT3D7_G9317</name>
</gene>
<feature type="compositionally biased region" description="Polar residues" evidence="1">
    <location>
        <begin position="485"/>
        <end position="497"/>
    </location>
</feature>
<evidence type="ECO:0000256" key="1">
    <source>
        <dbReference type="SAM" id="MobiDB-lite"/>
    </source>
</evidence>
<name>A0A1X7S3B4_ZYMT9</name>
<feature type="compositionally biased region" description="Low complexity" evidence="1">
    <location>
        <begin position="513"/>
        <end position="526"/>
    </location>
</feature>